<evidence type="ECO:0000256" key="9">
    <source>
        <dbReference type="SAM" id="MobiDB-lite"/>
    </source>
</evidence>
<dbReference type="InterPro" id="IPR023211">
    <property type="entry name" value="DNA_pol_palm_dom_sf"/>
</dbReference>
<feature type="domain" description="DNA-directed DNA polymerase family B mitochondria/virus" evidence="10">
    <location>
        <begin position="1293"/>
        <end position="1393"/>
    </location>
</feature>
<evidence type="ECO:0000256" key="3">
    <source>
        <dbReference type="ARBA" id="ARBA00022679"/>
    </source>
</evidence>
<sequence>MSGNGDDGIARDNAEDCVMAGVEDSLQEEILNNYERWMEELGDEYYPGHFSCLRSPPSLQWPPASQPPVPGLPPPPHSPPVQSPAPLPYYDAEDSFSSIFHNTDDFLSGLLYETNDSFNFDCARDQLWSDDNIDAEDPFGWLFCYTDNAVDTSTFESLLQAPPPPQQWIEWGAAAPHISGVDPATRSPPPAPTPTYHELSMPRASTPPPPPAPFVDQCRPSCSGTAHSSHPVPPALAISLTPDDSGPNQIGGNFPSMASNSNLQFDVIREELLEYQNVPAAQKNLFLHLKKAPSALSEQVNWVFQVFTQILEYLYSKIHVRPGDRVQLEITSPANPAKPLFVSPRRNDQLSAETILSVIEKILNSNEEFLVAGTVIVKFSVIRLPAGFGRLPVYVNLTLPFDVYCLRKRSILSIKDRDFLCLARAIVISLAHIHKNDSEESLLMYNRIVKSQNRRHQTEAAERLCTDAGVNLMFGGDLDHVRTFQNRLVDYTITIWNGRTGRKLLFKGPISTEEHPRRNIDLIFEDDHYAAIADLPAAFGGIFFCRDCNVPYKHERAHRCSLSCQACNAVTKCDTALPIVTCDGCNRNFYGMLCFDNHLEPYAGNFTVCQAVKKCKDCLKVYRVIDRKKVPHFCDEKYCSICKKFVRRDHLCYIQKISPDKNPSKKGFMFVFFDLECTQSTPSETPGEFIHRPNLCVARQHCYRCLDDLNAENDCLVCGRRLHIFRGDECIADFFQILLNPKKQFSEIVALSHYGKGYDNVFMLEYMLKVRKWHDTSVIMTGSKLTQIKFRHIKFLDSINFLCSPLAKLPSVMNLGGDIGKGYFPHLMNRAEYENYVGVMPPIEFYCPDDMMPSAREDFIRWYNARVAENYVFDFNYEITYYCKLDVEILTKACLKFRKIFLELTTVDAFRECVTIASACMTAYQKLFLRERTIAVLPRGGYRMADRQSALALSWLDWEAHERNIEIIHAGNAREVVPPGLSVKVDGFCAEENIIFEMNGCYYHGCPQCFPEGRDEPLAGAPDETMHLRFERTLSKLGAIKKVLNHTGEPKYRLVVKWECEFNSLKALRPEIRDFCKRNNANYVIEPMEAHMAFYGGRTDCAKAYYRADVAAGEKIMYYDITSLYPYVCKYRPFPVGHPKRILIGDQCNTNIEEYNGLIMCKVLPPFNLYFPVLPVKFDGKLMFPLCRACMEEKYQDDCPHTIEERCLTGAWVSFELKKAVEKGYEILRVFEVWDYELTVYDGVSQGGLFVQYVNRFLKIKQEASGFPSGCEADDEKQAYIDEYLLHEGIALEREKIVKNPGWRSCAKLLLNSHWGRFAMSENFAKTEFESDPEKIVGLFTNPSLEIKRFSIISDDILMINSAAREEAVQPGKRQNKVIAAFVTAFARLKLYETLEAAGKSAVYFDTDSIVHIEKPGQKLNVKVSQYLGDFTDELEAYGPGSFIRTFVSGGPKNYAAEICVRGDENNLKYICKVRGITLNHTASQYVNFNEIVRLVLGEDPDEVVRVPIPRKIARISDQYRIVTRSESKTYRLVYSKRRRIPETFDTLPFGFNAMRGNVQIE</sequence>
<evidence type="ECO:0000256" key="7">
    <source>
        <dbReference type="ARBA" id="ARBA00023125"/>
    </source>
</evidence>
<dbReference type="PANTHER" id="PTHR33568">
    <property type="entry name" value="DNA POLYMERASE"/>
    <property type="match status" value="1"/>
</dbReference>
<evidence type="ECO:0000256" key="5">
    <source>
        <dbReference type="ARBA" id="ARBA00022705"/>
    </source>
</evidence>
<dbReference type="InterPro" id="IPR012337">
    <property type="entry name" value="RNaseH-like_sf"/>
</dbReference>
<feature type="domain" description="DNA-directed DNA polymerase family B mitochondria/virus" evidence="10">
    <location>
        <begin position="1091"/>
        <end position="1265"/>
    </location>
</feature>
<evidence type="ECO:0000313" key="12">
    <source>
        <dbReference type="Proteomes" id="UP001152759"/>
    </source>
</evidence>
<proteinExistence type="inferred from homology"/>
<evidence type="ECO:0000256" key="1">
    <source>
        <dbReference type="ARBA" id="ARBA00005755"/>
    </source>
</evidence>
<keyword evidence="3" id="KW-0808">Transferase</keyword>
<dbReference type="EMBL" id="OU963864">
    <property type="protein sequence ID" value="CAH0387605.1"/>
    <property type="molecule type" value="Genomic_DNA"/>
</dbReference>
<dbReference type="GO" id="GO:0042575">
    <property type="term" value="C:DNA polymerase complex"/>
    <property type="evidence" value="ECO:0007669"/>
    <property type="project" value="UniProtKB-ARBA"/>
</dbReference>
<comment type="catalytic activity">
    <reaction evidence="8">
        <text>DNA(n) + a 2'-deoxyribonucleoside 5'-triphosphate = DNA(n+1) + diphosphate</text>
        <dbReference type="Rhea" id="RHEA:22508"/>
        <dbReference type="Rhea" id="RHEA-COMP:17339"/>
        <dbReference type="Rhea" id="RHEA-COMP:17340"/>
        <dbReference type="ChEBI" id="CHEBI:33019"/>
        <dbReference type="ChEBI" id="CHEBI:61560"/>
        <dbReference type="ChEBI" id="CHEBI:173112"/>
        <dbReference type="EC" id="2.7.7.7"/>
    </reaction>
</comment>
<dbReference type="GO" id="GO:0006260">
    <property type="term" value="P:DNA replication"/>
    <property type="evidence" value="ECO:0007669"/>
    <property type="project" value="UniProtKB-KW"/>
</dbReference>
<evidence type="ECO:0000256" key="6">
    <source>
        <dbReference type="ARBA" id="ARBA00022932"/>
    </source>
</evidence>
<evidence type="ECO:0000259" key="10">
    <source>
        <dbReference type="Pfam" id="PF03175"/>
    </source>
</evidence>
<feature type="domain" description="DNA-directed DNA polymerase family B mitochondria/virus" evidence="10">
    <location>
        <begin position="753"/>
        <end position="933"/>
    </location>
</feature>
<reference evidence="11" key="1">
    <citation type="submission" date="2021-12" db="EMBL/GenBank/DDBJ databases">
        <authorList>
            <person name="King R."/>
        </authorList>
    </citation>
    <scope>NUCLEOTIDE SEQUENCE</scope>
</reference>
<dbReference type="GO" id="GO:0003677">
    <property type="term" value="F:DNA binding"/>
    <property type="evidence" value="ECO:0007669"/>
    <property type="project" value="UniProtKB-KW"/>
</dbReference>
<organism evidence="11 12">
    <name type="scientific">Bemisia tabaci</name>
    <name type="common">Sweetpotato whitefly</name>
    <name type="synonym">Aleurodes tabaci</name>
    <dbReference type="NCBI Taxonomy" id="7038"/>
    <lineage>
        <taxon>Eukaryota</taxon>
        <taxon>Metazoa</taxon>
        <taxon>Ecdysozoa</taxon>
        <taxon>Arthropoda</taxon>
        <taxon>Hexapoda</taxon>
        <taxon>Insecta</taxon>
        <taxon>Pterygota</taxon>
        <taxon>Neoptera</taxon>
        <taxon>Paraneoptera</taxon>
        <taxon>Hemiptera</taxon>
        <taxon>Sternorrhyncha</taxon>
        <taxon>Aleyrodoidea</taxon>
        <taxon>Aleyrodidae</taxon>
        <taxon>Aleyrodinae</taxon>
        <taxon>Bemisia</taxon>
    </lineage>
</organism>
<dbReference type="InterPro" id="IPR043502">
    <property type="entry name" value="DNA/RNA_pol_sf"/>
</dbReference>
<dbReference type="SUPFAM" id="SSF56672">
    <property type="entry name" value="DNA/RNA polymerases"/>
    <property type="match status" value="1"/>
</dbReference>
<feature type="region of interest" description="Disordered" evidence="9">
    <location>
        <begin position="60"/>
        <end position="88"/>
    </location>
</feature>
<feature type="compositionally biased region" description="Pro residues" evidence="9">
    <location>
        <begin position="64"/>
        <end position="87"/>
    </location>
</feature>
<protein>
    <recommendedName>
        <fullName evidence="2">DNA-directed DNA polymerase</fullName>
        <ecNumber evidence="2">2.7.7.7</ecNumber>
    </recommendedName>
</protein>
<dbReference type="PANTHER" id="PTHR33568:SF3">
    <property type="entry name" value="DNA-DIRECTED DNA POLYMERASE"/>
    <property type="match status" value="1"/>
</dbReference>
<dbReference type="GO" id="GO:0003887">
    <property type="term" value="F:DNA-directed DNA polymerase activity"/>
    <property type="evidence" value="ECO:0007669"/>
    <property type="project" value="UniProtKB-KW"/>
</dbReference>
<keyword evidence="12" id="KW-1185">Reference proteome</keyword>
<dbReference type="Gene3D" id="3.90.1600.10">
    <property type="entry name" value="Palm domain of DNA polymerase"/>
    <property type="match status" value="1"/>
</dbReference>
<dbReference type="Gene3D" id="3.40.960.10">
    <property type="entry name" value="VSR Endonuclease"/>
    <property type="match status" value="1"/>
</dbReference>
<accession>A0A9P0F182</accession>
<evidence type="ECO:0000313" key="11">
    <source>
        <dbReference type="EMBL" id="CAH0387605.1"/>
    </source>
</evidence>
<dbReference type="Proteomes" id="UP001152759">
    <property type="component" value="Chromosome 3"/>
</dbReference>
<dbReference type="EC" id="2.7.7.7" evidence="2"/>
<evidence type="ECO:0000256" key="4">
    <source>
        <dbReference type="ARBA" id="ARBA00022695"/>
    </source>
</evidence>
<name>A0A9P0F182_BEMTA</name>
<dbReference type="Pfam" id="PF03175">
    <property type="entry name" value="DNA_pol_B_2"/>
    <property type="match status" value="3"/>
</dbReference>
<evidence type="ECO:0000256" key="8">
    <source>
        <dbReference type="ARBA" id="ARBA00049244"/>
    </source>
</evidence>
<keyword evidence="6" id="KW-0239">DNA-directed DNA polymerase</keyword>
<keyword evidence="4" id="KW-0548">Nucleotidyltransferase</keyword>
<evidence type="ECO:0000256" key="2">
    <source>
        <dbReference type="ARBA" id="ARBA00012417"/>
    </source>
</evidence>
<dbReference type="InterPro" id="IPR004868">
    <property type="entry name" value="DNA-dir_DNA_pol_B_mt/vir"/>
</dbReference>
<gene>
    <name evidence="11" type="ORF">BEMITA_LOCUS6603</name>
</gene>
<feature type="region of interest" description="Disordered" evidence="9">
    <location>
        <begin position="178"/>
        <end position="211"/>
    </location>
</feature>
<keyword evidence="5" id="KW-0235">DNA replication</keyword>
<dbReference type="GO" id="GO:0000166">
    <property type="term" value="F:nucleotide binding"/>
    <property type="evidence" value="ECO:0007669"/>
    <property type="project" value="InterPro"/>
</dbReference>
<dbReference type="InterPro" id="IPR036397">
    <property type="entry name" value="RNaseH_sf"/>
</dbReference>
<comment type="similarity">
    <text evidence="1">Belongs to the DNA polymerase type-B family.</text>
</comment>
<dbReference type="SUPFAM" id="SSF53098">
    <property type="entry name" value="Ribonuclease H-like"/>
    <property type="match status" value="1"/>
</dbReference>
<keyword evidence="7" id="KW-0238">DNA-binding</keyword>
<dbReference type="Gene3D" id="3.30.420.10">
    <property type="entry name" value="Ribonuclease H-like superfamily/Ribonuclease H"/>
    <property type="match status" value="1"/>
</dbReference>